<dbReference type="PANTHER" id="PTHR24198">
    <property type="entry name" value="ANKYRIN REPEAT AND PROTEIN KINASE DOMAIN-CONTAINING PROTEIN"/>
    <property type="match status" value="1"/>
</dbReference>
<keyword evidence="1" id="KW-0677">Repeat</keyword>
<dbReference type="InterPro" id="IPR036770">
    <property type="entry name" value="Ankyrin_rpt-contain_sf"/>
</dbReference>
<evidence type="ECO:0000256" key="3">
    <source>
        <dbReference type="PROSITE-ProRule" id="PRU00023"/>
    </source>
</evidence>
<keyword evidence="5" id="KW-1185">Reference proteome</keyword>
<reference evidence="4 5" key="1">
    <citation type="submission" date="2023-01" db="EMBL/GenBank/DDBJ databases">
        <title>Analysis of 21 Apiospora genomes using comparative genomics revels a genus with tremendous synthesis potential of carbohydrate active enzymes and secondary metabolites.</title>
        <authorList>
            <person name="Sorensen T."/>
        </authorList>
    </citation>
    <scope>NUCLEOTIDE SEQUENCE [LARGE SCALE GENOMIC DNA]</scope>
    <source>
        <strain evidence="4 5">CBS 83171</strain>
    </source>
</reference>
<evidence type="ECO:0000256" key="2">
    <source>
        <dbReference type="ARBA" id="ARBA00023043"/>
    </source>
</evidence>
<dbReference type="Gene3D" id="1.25.40.20">
    <property type="entry name" value="Ankyrin repeat-containing domain"/>
    <property type="match status" value="3"/>
</dbReference>
<name>A0ABR1U239_9PEZI</name>
<protein>
    <recommendedName>
        <fullName evidence="6">Ankyrin</fullName>
    </recommendedName>
</protein>
<dbReference type="Proteomes" id="UP001446871">
    <property type="component" value="Unassembled WGS sequence"/>
</dbReference>
<gene>
    <name evidence="4" type="ORF">PG996_012278</name>
</gene>
<dbReference type="SMART" id="SM00248">
    <property type="entry name" value="ANK"/>
    <property type="match status" value="5"/>
</dbReference>
<dbReference type="Pfam" id="PF00023">
    <property type="entry name" value="Ank"/>
    <property type="match status" value="1"/>
</dbReference>
<dbReference type="EMBL" id="JAQQWM010000008">
    <property type="protein sequence ID" value="KAK8052977.1"/>
    <property type="molecule type" value="Genomic_DNA"/>
</dbReference>
<dbReference type="InterPro" id="IPR002110">
    <property type="entry name" value="Ankyrin_rpt"/>
</dbReference>
<feature type="repeat" description="ANK" evidence="3">
    <location>
        <begin position="131"/>
        <end position="163"/>
    </location>
</feature>
<evidence type="ECO:0000256" key="1">
    <source>
        <dbReference type="ARBA" id="ARBA00022737"/>
    </source>
</evidence>
<proteinExistence type="predicted"/>
<evidence type="ECO:0000313" key="4">
    <source>
        <dbReference type="EMBL" id="KAK8052977.1"/>
    </source>
</evidence>
<organism evidence="4 5">
    <name type="scientific">Apiospora saccharicola</name>
    <dbReference type="NCBI Taxonomy" id="335842"/>
    <lineage>
        <taxon>Eukaryota</taxon>
        <taxon>Fungi</taxon>
        <taxon>Dikarya</taxon>
        <taxon>Ascomycota</taxon>
        <taxon>Pezizomycotina</taxon>
        <taxon>Sordariomycetes</taxon>
        <taxon>Xylariomycetidae</taxon>
        <taxon>Amphisphaeriales</taxon>
        <taxon>Apiosporaceae</taxon>
        <taxon>Apiospora</taxon>
    </lineage>
</organism>
<dbReference type="PROSITE" id="PS50297">
    <property type="entry name" value="ANK_REP_REGION"/>
    <property type="match status" value="1"/>
</dbReference>
<evidence type="ECO:0008006" key="6">
    <source>
        <dbReference type="Google" id="ProtNLM"/>
    </source>
</evidence>
<dbReference type="Pfam" id="PF12796">
    <property type="entry name" value="Ank_2"/>
    <property type="match status" value="2"/>
</dbReference>
<dbReference type="SUPFAM" id="SSF48403">
    <property type="entry name" value="Ankyrin repeat"/>
    <property type="match status" value="1"/>
</dbReference>
<keyword evidence="2 3" id="KW-0040">ANK repeat</keyword>
<sequence length="635" mass="70866">MCSEIGPGPAEASQYGQGLPKFPPEIHQMIFNAIDKPNDRARTTLSVMLANKELHGIWKWFLYEDNINNGGSSALMHAVLHGHKQPLREIIGLGTTAEGKSVNMDVCSDALDNKNWWFDPTNSGNDRDRKKRLTPLHVAVVRGDEETVLLLLENGADVNAKGYTLHHNLEASIGVPFIIESNSYEFLYPNWQSAIHMATCQGSLPIVEALISNNSTILSDPEEPEGFSVLHTAAICGHEHLVKFFITEGLIPVDRKAPYLAGIHKHKVPLVSTAAHCAARSVPGWKTLWLFRDLGADMNLVVLSFLREPSDTTMAIRLLNESSWTVDLNTSIANLGKYEPIFDLATNVMDGNVDVRSLADAILEVHLEQEIEAHDMPGWRLILQTALDSGANVNRCYGTRNSGIQESVLRRCLTNIHRDTGWMLMKMLLERRARVYTCFPLENVEDHGNSMLLRYLSFLTFSDRSILEKEMEQGSTDRAQAVERKMKALLATGIRLDGTIEAGWTCLFFACRLVTRYQYPLEIMRMLLDAGANPNQSRDRSYQGASSVVRGYGPSVGGTQSREMLLLADLVSSNVDLVTSAAAAVFSPSVSTLSRLLNRNLLWMTHNEAQNRHHIQSTFPSLTRVQHAVNWERLL</sequence>
<evidence type="ECO:0000313" key="5">
    <source>
        <dbReference type="Proteomes" id="UP001446871"/>
    </source>
</evidence>
<accession>A0ABR1U239</accession>
<dbReference type="PROSITE" id="PS50088">
    <property type="entry name" value="ANK_REPEAT"/>
    <property type="match status" value="1"/>
</dbReference>
<comment type="caution">
    <text evidence="4">The sequence shown here is derived from an EMBL/GenBank/DDBJ whole genome shotgun (WGS) entry which is preliminary data.</text>
</comment>
<dbReference type="PANTHER" id="PTHR24198:SF165">
    <property type="entry name" value="ANKYRIN REPEAT-CONTAINING PROTEIN-RELATED"/>
    <property type="match status" value="1"/>
</dbReference>